<comment type="caution">
    <text evidence="2">The sequence shown here is derived from an EMBL/GenBank/DDBJ whole genome shotgun (WGS) entry which is preliminary data.</text>
</comment>
<evidence type="ECO:0000256" key="1">
    <source>
        <dbReference type="SAM" id="Phobius"/>
    </source>
</evidence>
<keyword evidence="1" id="KW-0472">Membrane</keyword>
<keyword evidence="1" id="KW-0812">Transmembrane</keyword>
<organism evidence="2 3">
    <name type="scientific">Microbacterium paludicola</name>
    <dbReference type="NCBI Taxonomy" id="300019"/>
    <lineage>
        <taxon>Bacteria</taxon>
        <taxon>Bacillati</taxon>
        <taxon>Actinomycetota</taxon>
        <taxon>Actinomycetes</taxon>
        <taxon>Micrococcales</taxon>
        <taxon>Microbacteriaceae</taxon>
        <taxon>Microbacterium</taxon>
    </lineage>
</organism>
<dbReference type="OrthoDB" id="5076906at2"/>
<keyword evidence="1" id="KW-1133">Transmembrane helix</keyword>
<gene>
    <name evidence="2" type="ORF">E4U02_09870</name>
</gene>
<dbReference type="Proteomes" id="UP000298358">
    <property type="component" value="Unassembled WGS sequence"/>
</dbReference>
<reference evidence="2 3" key="1">
    <citation type="submission" date="2019-03" db="EMBL/GenBank/DDBJ databases">
        <title>Diversity of the mouse oral microbiome.</title>
        <authorList>
            <person name="Joseph S."/>
            <person name="Aduse-Opoku J."/>
            <person name="Curtis M."/>
            <person name="Wade W."/>
            <person name="Hashim A."/>
        </authorList>
    </citation>
    <scope>NUCLEOTIDE SEQUENCE [LARGE SCALE GENOMIC DNA]</scope>
    <source>
        <strain evidence="2 3">P1012</strain>
    </source>
</reference>
<accession>A0A4Y9FWK3</accession>
<dbReference type="AlphaFoldDB" id="A0A4Y9FWK3"/>
<keyword evidence="3" id="KW-1185">Reference proteome</keyword>
<feature type="transmembrane region" description="Helical" evidence="1">
    <location>
        <begin position="64"/>
        <end position="85"/>
    </location>
</feature>
<evidence type="ECO:0000313" key="3">
    <source>
        <dbReference type="Proteomes" id="UP000298358"/>
    </source>
</evidence>
<proteinExistence type="predicted"/>
<evidence type="ECO:0000313" key="2">
    <source>
        <dbReference type="EMBL" id="TFU32619.1"/>
    </source>
</evidence>
<protein>
    <recommendedName>
        <fullName evidence="4">DUF3618 domain-containing protein</fullName>
    </recommendedName>
</protein>
<name>A0A4Y9FWK3_9MICO</name>
<sequence>MRYTSQTPRTVVPSGITDPVERARAELSAALAAIEHKANLPARASEKLEAGAVKARAFADREPGLALAAAVGVAVAVGAAIWGVARLIAR</sequence>
<dbReference type="EMBL" id="SPQB01000022">
    <property type="protein sequence ID" value="TFU32619.1"/>
    <property type="molecule type" value="Genomic_DNA"/>
</dbReference>
<evidence type="ECO:0008006" key="4">
    <source>
        <dbReference type="Google" id="ProtNLM"/>
    </source>
</evidence>